<keyword evidence="10 20" id="KW-0285">Flavoprotein</keyword>
<dbReference type="NCBIfam" id="NF010480">
    <property type="entry name" value="PRK13905.1"/>
    <property type="match status" value="1"/>
</dbReference>
<organism evidence="22 23">
    <name type="scientific">Sedimenticola thiotaurini</name>
    <dbReference type="NCBI Taxonomy" id="1543721"/>
    <lineage>
        <taxon>Bacteria</taxon>
        <taxon>Pseudomonadati</taxon>
        <taxon>Pseudomonadota</taxon>
        <taxon>Gammaproteobacteria</taxon>
        <taxon>Chromatiales</taxon>
        <taxon>Sedimenticolaceae</taxon>
        <taxon>Sedimenticola</taxon>
    </lineage>
</organism>
<sequence>MAVQDNTLLRGELRFNEPLARYTTWRVGGPARRLYRPADSADLAQFLATLPADEQLLWLGLGSNLLIRDGGFNGTVIATQGRLDEMALIAEKQLRIEAGVSCAKVARFAAREGLCGVEFLAGIPGTFGGALAMNAGAFGGETWAHVVSVETVDRAGHVHNRLPEEFKVSYRHVQRQQDEWFLAATLLLEEGDVVGSQQQITELLARRNSSQPIGQPSCGSVFRNPAGDYAARLIETAGLKGQMIGGAQVSEKHANFIINTGTASALDIETLIGTVKQRVKETSGIELIAEVHVVGEPEEKR</sequence>
<comment type="function">
    <text evidence="2 20">Cell wall formation.</text>
</comment>
<evidence type="ECO:0000256" key="9">
    <source>
        <dbReference type="ARBA" id="ARBA00022618"/>
    </source>
</evidence>
<dbReference type="Pfam" id="PF01565">
    <property type="entry name" value="FAD_binding_4"/>
    <property type="match status" value="1"/>
</dbReference>
<dbReference type="Gene3D" id="3.30.43.10">
    <property type="entry name" value="Uridine Diphospho-n-acetylenolpyruvylglucosamine Reductase, domain 2"/>
    <property type="match status" value="1"/>
</dbReference>
<dbReference type="PANTHER" id="PTHR21071:SF4">
    <property type="entry name" value="UDP-N-ACETYLENOLPYRUVOYLGLUCOSAMINE REDUCTASE"/>
    <property type="match status" value="1"/>
</dbReference>
<dbReference type="Proteomes" id="UP000317355">
    <property type="component" value="Unassembled WGS sequence"/>
</dbReference>
<evidence type="ECO:0000256" key="20">
    <source>
        <dbReference type="HAMAP-Rule" id="MF_00037"/>
    </source>
</evidence>
<dbReference type="AlphaFoldDB" id="A0A558DC50"/>
<gene>
    <name evidence="20 22" type="primary">murB</name>
    <name evidence="22" type="ORF">FHK82_04035</name>
</gene>
<dbReference type="SUPFAM" id="SSF56194">
    <property type="entry name" value="Uridine diphospho-N-Acetylenolpyruvylglucosamine reductase, MurB, C-terminal domain"/>
    <property type="match status" value="1"/>
</dbReference>
<evidence type="ECO:0000256" key="15">
    <source>
        <dbReference type="ARBA" id="ARBA00023002"/>
    </source>
</evidence>
<evidence type="ECO:0000256" key="13">
    <source>
        <dbReference type="ARBA" id="ARBA00022960"/>
    </source>
</evidence>
<dbReference type="InterPro" id="IPR003170">
    <property type="entry name" value="MurB"/>
</dbReference>
<protein>
    <recommendedName>
        <fullName evidence="7 20">UDP-N-acetylenolpyruvoylglucosamine reductase</fullName>
        <ecNumber evidence="6 20">1.3.1.98</ecNumber>
    </recommendedName>
    <alternativeName>
        <fullName evidence="18 20">UDP-N-acetylmuramate dehydrogenase</fullName>
    </alternativeName>
</protein>
<dbReference type="GO" id="GO:0071949">
    <property type="term" value="F:FAD binding"/>
    <property type="evidence" value="ECO:0007669"/>
    <property type="project" value="InterPro"/>
</dbReference>
<keyword evidence="13 20" id="KW-0133">Cell shape</keyword>
<feature type="domain" description="FAD-binding PCMH-type" evidence="21">
    <location>
        <begin position="27"/>
        <end position="191"/>
    </location>
</feature>
<evidence type="ECO:0000256" key="10">
    <source>
        <dbReference type="ARBA" id="ARBA00022630"/>
    </source>
</evidence>
<evidence type="ECO:0000256" key="17">
    <source>
        <dbReference type="ARBA" id="ARBA00023316"/>
    </source>
</evidence>
<comment type="similarity">
    <text evidence="5 20">Belongs to the MurB family.</text>
</comment>
<dbReference type="InterPro" id="IPR016167">
    <property type="entry name" value="FAD-bd_PCMH_sub1"/>
</dbReference>
<dbReference type="InterPro" id="IPR036635">
    <property type="entry name" value="MurB_C_sf"/>
</dbReference>
<evidence type="ECO:0000256" key="2">
    <source>
        <dbReference type="ARBA" id="ARBA00003921"/>
    </source>
</evidence>
<dbReference type="GO" id="GO:0005829">
    <property type="term" value="C:cytosol"/>
    <property type="evidence" value="ECO:0007669"/>
    <property type="project" value="TreeGrafter"/>
</dbReference>
<evidence type="ECO:0000256" key="3">
    <source>
        <dbReference type="ARBA" id="ARBA00004496"/>
    </source>
</evidence>
<dbReference type="PROSITE" id="PS51387">
    <property type="entry name" value="FAD_PCMH"/>
    <property type="match status" value="1"/>
</dbReference>
<dbReference type="InterPro" id="IPR006094">
    <property type="entry name" value="Oxid_FAD_bind_N"/>
</dbReference>
<comment type="caution">
    <text evidence="22">The sequence shown here is derived from an EMBL/GenBank/DDBJ whole genome shotgun (WGS) entry which is preliminary data.</text>
</comment>
<keyword evidence="17 20" id="KW-0961">Cell wall biogenesis/degradation</keyword>
<evidence type="ECO:0000256" key="14">
    <source>
        <dbReference type="ARBA" id="ARBA00022984"/>
    </source>
</evidence>
<feature type="active site" description="Proton donor" evidence="20">
    <location>
        <position position="220"/>
    </location>
</feature>
<comment type="catalytic activity">
    <reaction evidence="19 20">
        <text>UDP-N-acetyl-alpha-D-muramate + NADP(+) = UDP-N-acetyl-3-O-(1-carboxyvinyl)-alpha-D-glucosamine + NADPH + H(+)</text>
        <dbReference type="Rhea" id="RHEA:12248"/>
        <dbReference type="ChEBI" id="CHEBI:15378"/>
        <dbReference type="ChEBI" id="CHEBI:57783"/>
        <dbReference type="ChEBI" id="CHEBI:58349"/>
        <dbReference type="ChEBI" id="CHEBI:68483"/>
        <dbReference type="ChEBI" id="CHEBI:70757"/>
        <dbReference type="EC" id="1.3.1.98"/>
    </reaction>
</comment>
<keyword evidence="14 20" id="KW-0573">Peptidoglycan synthesis</keyword>
<dbReference type="InterPro" id="IPR016166">
    <property type="entry name" value="FAD-bd_PCMH"/>
</dbReference>
<comment type="cofactor">
    <cofactor evidence="1 20">
        <name>FAD</name>
        <dbReference type="ChEBI" id="CHEBI:57692"/>
    </cofactor>
</comment>
<dbReference type="GO" id="GO:0008762">
    <property type="term" value="F:UDP-N-acetylmuramate dehydrogenase activity"/>
    <property type="evidence" value="ECO:0007669"/>
    <property type="project" value="UniProtKB-UniRule"/>
</dbReference>
<evidence type="ECO:0000256" key="5">
    <source>
        <dbReference type="ARBA" id="ARBA00010485"/>
    </source>
</evidence>
<evidence type="ECO:0000256" key="7">
    <source>
        <dbReference type="ARBA" id="ARBA00015188"/>
    </source>
</evidence>
<dbReference type="InterPro" id="IPR036318">
    <property type="entry name" value="FAD-bd_PCMH-like_sf"/>
</dbReference>
<evidence type="ECO:0000256" key="18">
    <source>
        <dbReference type="ARBA" id="ARBA00031026"/>
    </source>
</evidence>
<evidence type="ECO:0000256" key="12">
    <source>
        <dbReference type="ARBA" id="ARBA00022857"/>
    </source>
</evidence>
<proteinExistence type="inferred from homology"/>
<evidence type="ECO:0000256" key="6">
    <source>
        <dbReference type="ARBA" id="ARBA00012518"/>
    </source>
</evidence>
<dbReference type="GO" id="GO:0051301">
    <property type="term" value="P:cell division"/>
    <property type="evidence" value="ECO:0007669"/>
    <property type="project" value="UniProtKB-KW"/>
</dbReference>
<evidence type="ECO:0000256" key="19">
    <source>
        <dbReference type="ARBA" id="ARBA00048914"/>
    </source>
</evidence>
<evidence type="ECO:0000256" key="11">
    <source>
        <dbReference type="ARBA" id="ARBA00022827"/>
    </source>
</evidence>
<evidence type="ECO:0000259" key="21">
    <source>
        <dbReference type="PROSITE" id="PS51387"/>
    </source>
</evidence>
<comment type="pathway">
    <text evidence="4 20">Cell wall biogenesis; peptidoglycan biosynthesis.</text>
</comment>
<dbReference type="NCBIfam" id="TIGR00179">
    <property type="entry name" value="murB"/>
    <property type="match status" value="1"/>
</dbReference>
<keyword evidence="15 20" id="KW-0560">Oxidoreductase</keyword>
<accession>A0A558DC50</accession>
<dbReference type="InterPro" id="IPR016169">
    <property type="entry name" value="FAD-bd_PCMH_sub2"/>
</dbReference>
<name>A0A558DC50_9GAMM</name>
<dbReference type="SUPFAM" id="SSF56176">
    <property type="entry name" value="FAD-binding/transporter-associated domain-like"/>
    <property type="match status" value="1"/>
</dbReference>
<evidence type="ECO:0000256" key="1">
    <source>
        <dbReference type="ARBA" id="ARBA00001974"/>
    </source>
</evidence>
<dbReference type="HAMAP" id="MF_00037">
    <property type="entry name" value="MurB"/>
    <property type="match status" value="1"/>
</dbReference>
<dbReference type="Gene3D" id="3.90.78.10">
    <property type="entry name" value="UDP-N-acetylenolpyruvoylglucosamine reductase, C-terminal domain"/>
    <property type="match status" value="1"/>
</dbReference>
<feature type="active site" evidence="20">
    <location>
        <position position="171"/>
    </location>
</feature>
<dbReference type="Pfam" id="PF02873">
    <property type="entry name" value="MurB_C"/>
    <property type="match status" value="1"/>
</dbReference>
<feature type="active site" evidence="20">
    <location>
        <position position="290"/>
    </location>
</feature>
<evidence type="ECO:0000313" key="22">
    <source>
        <dbReference type="EMBL" id="TVT58548.1"/>
    </source>
</evidence>
<keyword evidence="9 20" id="KW-0132">Cell division</keyword>
<dbReference type="EMBL" id="VMRY01000009">
    <property type="protein sequence ID" value="TVT58548.1"/>
    <property type="molecule type" value="Genomic_DNA"/>
</dbReference>
<evidence type="ECO:0000256" key="8">
    <source>
        <dbReference type="ARBA" id="ARBA00022490"/>
    </source>
</evidence>
<keyword evidence="16 20" id="KW-0131">Cell cycle</keyword>
<dbReference type="Gene3D" id="3.30.465.10">
    <property type="match status" value="1"/>
</dbReference>
<dbReference type="UniPathway" id="UPA00219"/>
<comment type="subcellular location">
    <subcellularLocation>
        <location evidence="3 20">Cytoplasm</location>
    </subcellularLocation>
</comment>
<dbReference type="GO" id="GO:0071555">
    <property type="term" value="P:cell wall organization"/>
    <property type="evidence" value="ECO:0007669"/>
    <property type="project" value="UniProtKB-KW"/>
</dbReference>
<dbReference type="InterPro" id="IPR011601">
    <property type="entry name" value="MurB_C"/>
</dbReference>
<evidence type="ECO:0000256" key="16">
    <source>
        <dbReference type="ARBA" id="ARBA00023306"/>
    </source>
</evidence>
<dbReference type="GO" id="GO:0009252">
    <property type="term" value="P:peptidoglycan biosynthetic process"/>
    <property type="evidence" value="ECO:0007669"/>
    <property type="project" value="UniProtKB-UniRule"/>
</dbReference>
<keyword evidence="8 20" id="KW-0963">Cytoplasm</keyword>
<evidence type="ECO:0000256" key="4">
    <source>
        <dbReference type="ARBA" id="ARBA00004752"/>
    </source>
</evidence>
<reference evidence="22 23" key="1">
    <citation type="submission" date="2019-07" db="EMBL/GenBank/DDBJ databases">
        <title>The pathways for chlorine oxyanion respiration interact through the shared metabolite chlorate.</title>
        <authorList>
            <person name="Barnum T.P."/>
            <person name="Cheng Y."/>
            <person name="Hill K.A."/>
            <person name="Lucas L.N."/>
            <person name="Carlson H.K."/>
            <person name="Coates J.D."/>
        </authorList>
    </citation>
    <scope>NUCLEOTIDE SEQUENCE [LARGE SCALE GENOMIC DNA]</scope>
    <source>
        <strain evidence="22">BK-3</strain>
    </source>
</reference>
<dbReference type="GO" id="GO:0008360">
    <property type="term" value="P:regulation of cell shape"/>
    <property type="evidence" value="ECO:0007669"/>
    <property type="project" value="UniProtKB-KW"/>
</dbReference>
<keyword evidence="12 20" id="KW-0521">NADP</keyword>
<dbReference type="STRING" id="1543721.AAY24_09420"/>
<evidence type="ECO:0000313" key="23">
    <source>
        <dbReference type="Proteomes" id="UP000317355"/>
    </source>
</evidence>
<keyword evidence="11 20" id="KW-0274">FAD</keyword>
<dbReference type="EC" id="1.3.1.98" evidence="6 20"/>
<dbReference type="PANTHER" id="PTHR21071">
    <property type="entry name" value="UDP-N-ACETYLENOLPYRUVOYLGLUCOSAMINE REDUCTASE"/>
    <property type="match status" value="1"/>
</dbReference>